<evidence type="ECO:0000256" key="10">
    <source>
        <dbReference type="ARBA" id="ARBA00023239"/>
    </source>
</evidence>
<dbReference type="GO" id="GO:0000719">
    <property type="term" value="P:photoreactive repair"/>
    <property type="evidence" value="ECO:0007669"/>
    <property type="project" value="TreeGrafter"/>
</dbReference>
<dbReference type="EMBL" id="WIXP02000003">
    <property type="protein sequence ID" value="KAF6213161.1"/>
    <property type="molecule type" value="Genomic_DNA"/>
</dbReference>
<keyword evidence="10" id="KW-0456">Lyase</keyword>
<dbReference type="InterPro" id="IPR008148">
    <property type="entry name" value="DNA_photolyase_2"/>
</dbReference>
<evidence type="ECO:0000256" key="13">
    <source>
        <dbReference type="ARBA" id="ARBA00059220"/>
    </source>
</evidence>
<reference evidence="15" key="1">
    <citation type="journal article" date="2021" name="Mol. Ecol. Resour.">
        <title>Apolygus lucorum genome provides insights into omnivorousness and mesophyll feeding.</title>
        <authorList>
            <person name="Liu Y."/>
            <person name="Liu H."/>
            <person name="Wang H."/>
            <person name="Huang T."/>
            <person name="Liu B."/>
            <person name="Yang B."/>
            <person name="Yin L."/>
            <person name="Li B."/>
            <person name="Zhang Y."/>
            <person name="Zhang S."/>
            <person name="Jiang F."/>
            <person name="Zhang X."/>
            <person name="Ren Y."/>
            <person name="Wang B."/>
            <person name="Wang S."/>
            <person name="Lu Y."/>
            <person name="Wu K."/>
            <person name="Fan W."/>
            <person name="Wang G."/>
        </authorList>
    </citation>
    <scope>NUCLEOTIDE SEQUENCE</scope>
    <source>
        <strain evidence="15">12Hb</strain>
    </source>
</reference>
<evidence type="ECO:0000313" key="16">
    <source>
        <dbReference type="Proteomes" id="UP000466442"/>
    </source>
</evidence>
<organism evidence="15 16">
    <name type="scientific">Apolygus lucorum</name>
    <name type="common">Small green plant bug</name>
    <name type="synonym">Lygocoris lucorum</name>
    <dbReference type="NCBI Taxonomy" id="248454"/>
    <lineage>
        <taxon>Eukaryota</taxon>
        <taxon>Metazoa</taxon>
        <taxon>Ecdysozoa</taxon>
        <taxon>Arthropoda</taxon>
        <taxon>Hexapoda</taxon>
        <taxon>Insecta</taxon>
        <taxon>Pterygota</taxon>
        <taxon>Neoptera</taxon>
        <taxon>Paraneoptera</taxon>
        <taxon>Hemiptera</taxon>
        <taxon>Heteroptera</taxon>
        <taxon>Panheteroptera</taxon>
        <taxon>Cimicomorpha</taxon>
        <taxon>Miridae</taxon>
        <taxon>Mirini</taxon>
        <taxon>Apolygus</taxon>
    </lineage>
</organism>
<evidence type="ECO:0000256" key="14">
    <source>
        <dbReference type="ARBA" id="ARBA00083107"/>
    </source>
</evidence>
<name>A0A6A4K130_APOLU</name>
<comment type="caution">
    <text evidence="15">The sequence shown here is derived from an EMBL/GenBank/DDBJ whole genome shotgun (WGS) entry which is preliminary data.</text>
</comment>
<evidence type="ECO:0000256" key="11">
    <source>
        <dbReference type="ARBA" id="ARBA00031671"/>
    </source>
</evidence>
<comment type="similarity">
    <text evidence="2">Belongs to the DNA photolyase class-2 family.</text>
</comment>
<evidence type="ECO:0000256" key="4">
    <source>
        <dbReference type="ARBA" id="ARBA00014046"/>
    </source>
</evidence>
<keyword evidence="9" id="KW-0234">DNA repair</keyword>
<dbReference type="GO" id="GO:0003677">
    <property type="term" value="F:DNA binding"/>
    <property type="evidence" value="ECO:0007669"/>
    <property type="project" value="UniProtKB-KW"/>
</dbReference>
<sequence>MATAVLRTSRKAISVHLHLLEVRADKIFRRIYIIRMASAAKKLKISGESSSSTNKELKDFLHSVEKNRKEAATSIADFKFNKNRVRVLSKEEAVADDNWALLYAQKLALKFKLSLRVCFCTLPKYMDSTIRQSMFMLRGLEEVNAELKQLDIPFHLLYSNNKEEVAQNVLNLVDDHDVGCVVVDFSPLKIARAWVDDLKEILPKDIPLCEVDAHNIVPCWVASDKLEYGARTIRNKINSKLGEFLTKFPPLIQHPYPVDKHSWSINWEDEAKKFEVDRTVEEITWAQPGYQAGMKTLHEFCEKRLRNFATKRNNPLVNALSNLSPWYHFGQISIQRCILHVNTFKSKYNESVNAFCEESIVRRELADNFCFYNAKYDKIDGAYDWAKKTLNDHKKDKRTYVYSCDELASSKTHDDLWNSAQIQLVKEGKMHGFLRMYWAKKILEWTPSPEEALRIALYLNDRFSIDGRDPNGFVGCMWSICGIHDQGWREREIFGKIRFMNYDGCKRKFDVPAFVARYGGKVYKPSKK</sequence>
<dbReference type="PROSITE" id="PS01083">
    <property type="entry name" value="DNA_PHOTOLYASES_2_1"/>
    <property type="match status" value="1"/>
</dbReference>
<dbReference type="Gene3D" id="3.40.50.620">
    <property type="entry name" value="HUPs"/>
    <property type="match status" value="1"/>
</dbReference>
<dbReference type="EC" id="4.1.99.3" evidence="3"/>
<evidence type="ECO:0000256" key="9">
    <source>
        <dbReference type="ARBA" id="ARBA00023204"/>
    </source>
</evidence>
<comment type="cofactor">
    <cofactor evidence="1">
        <name>FAD</name>
        <dbReference type="ChEBI" id="CHEBI:57692"/>
    </cofactor>
</comment>
<accession>A0A6A4K130</accession>
<dbReference type="FunFam" id="1.25.40.80:FF:000004">
    <property type="entry name" value="Deoxyribodipyrimidine photolyase"/>
    <property type="match status" value="1"/>
</dbReference>
<dbReference type="AlphaFoldDB" id="A0A6A4K130"/>
<keyword evidence="7" id="KW-0274">FAD</keyword>
<comment type="function">
    <text evidence="13">Involved in repair of UV radiation-induced DNA damage. Catalyzes the light-dependent monomerization (300-600 nm) of cyclobutyl pyrimidine dimers (in cis-syn configuration), which are formed between adjacent bases on the same DNA strand upon exposure to ultraviolet radiation.</text>
</comment>
<evidence type="ECO:0000256" key="1">
    <source>
        <dbReference type="ARBA" id="ARBA00001974"/>
    </source>
</evidence>
<dbReference type="NCBIfam" id="TIGR00591">
    <property type="entry name" value="phr2"/>
    <property type="match status" value="1"/>
</dbReference>
<dbReference type="SUPFAM" id="SSF48173">
    <property type="entry name" value="Cryptochrome/photolyase FAD-binding domain"/>
    <property type="match status" value="1"/>
</dbReference>
<dbReference type="InterPro" id="IPR014729">
    <property type="entry name" value="Rossmann-like_a/b/a_fold"/>
</dbReference>
<comment type="catalytic activity">
    <reaction evidence="12">
        <text>cyclobutadipyrimidine (in DNA) = 2 pyrimidine residues (in DNA).</text>
        <dbReference type="EC" id="4.1.99.3"/>
    </reaction>
</comment>
<keyword evidence="5" id="KW-0285">Flavoprotein</keyword>
<keyword evidence="16" id="KW-1185">Reference proteome</keyword>
<evidence type="ECO:0000256" key="3">
    <source>
        <dbReference type="ARBA" id="ARBA00013149"/>
    </source>
</evidence>
<dbReference type="SUPFAM" id="SSF52425">
    <property type="entry name" value="Cryptochrome/photolyase, N-terminal domain"/>
    <property type="match status" value="1"/>
</dbReference>
<dbReference type="PANTHER" id="PTHR10211">
    <property type="entry name" value="DEOXYRIBODIPYRIMIDINE PHOTOLYASE"/>
    <property type="match status" value="1"/>
</dbReference>
<evidence type="ECO:0000256" key="6">
    <source>
        <dbReference type="ARBA" id="ARBA00022763"/>
    </source>
</evidence>
<dbReference type="PANTHER" id="PTHR10211:SF0">
    <property type="entry name" value="DEOXYRIBODIPYRIMIDINE PHOTO-LYASE"/>
    <property type="match status" value="1"/>
</dbReference>
<protein>
    <recommendedName>
        <fullName evidence="4">Deoxyribodipyrimidine photo-lyase</fullName>
        <ecNumber evidence="3">4.1.99.3</ecNumber>
    </recommendedName>
    <alternativeName>
        <fullName evidence="11">DNA photolyase</fullName>
    </alternativeName>
    <alternativeName>
        <fullName evidence="14">Photoreactivating enzyme</fullName>
    </alternativeName>
</protein>
<evidence type="ECO:0000256" key="12">
    <source>
        <dbReference type="ARBA" id="ARBA00033999"/>
    </source>
</evidence>
<dbReference type="InterPro" id="IPR036134">
    <property type="entry name" value="Crypto/Photolyase_FAD-like_sf"/>
</dbReference>
<dbReference type="Gene3D" id="1.10.579.10">
    <property type="entry name" value="DNA Cyclobutane Dipyrimidine Photolyase, subunit A, domain 3"/>
    <property type="match status" value="1"/>
</dbReference>
<proteinExistence type="inferred from homology"/>
<dbReference type="PROSITE" id="PS01084">
    <property type="entry name" value="DNA_PHOTOLYASES_2_2"/>
    <property type="match status" value="1"/>
</dbReference>
<evidence type="ECO:0000313" key="15">
    <source>
        <dbReference type="EMBL" id="KAF6213161.1"/>
    </source>
</evidence>
<dbReference type="InterPro" id="IPR052219">
    <property type="entry name" value="Photolyase_Class-2"/>
</dbReference>
<keyword evidence="6" id="KW-0227">DNA damage</keyword>
<dbReference type="FunFam" id="1.10.579.10:FF:000002">
    <property type="entry name" value="Deoxyribodipyrimidine photolyase"/>
    <property type="match status" value="1"/>
</dbReference>
<dbReference type="InterPro" id="IPR032673">
    <property type="entry name" value="DNA_photolyase_2_CS"/>
</dbReference>
<evidence type="ECO:0000256" key="8">
    <source>
        <dbReference type="ARBA" id="ARBA00023125"/>
    </source>
</evidence>
<dbReference type="Proteomes" id="UP000466442">
    <property type="component" value="Unassembled WGS sequence"/>
</dbReference>
<gene>
    <name evidence="15" type="ORF">GE061_010876</name>
</gene>
<dbReference type="InterPro" id="IPR036155">
    <property type="entry name" value="Crypto/Photolyase_N_sf"/>
</dbReference>
<keyword evidence="8" id="KW-0238">DNA-binding</keyword>
<dbReference type="OrthoDB" id="496749at2759"/>
<dbReference type="PROSITE" id="PS51645">
    <property type="entry name" value="PHR_CRY_ALPHA_BETA"/>
    <property type="match status" value="1"/>
</dbReference>
<evidence type="ECO:0000256" key="7">
    <source>
        <dbReference type="ARBA" id="ARBA00022827"/>
    </source>
</evidence>
<evidence type="ECO:0000256" key="5">
    <source>
        <dbReference type="ARBA" id="ARBA00022630"/>
    </source>
</evidence>
<evidence type="ECO:0000256" key="2">
    <source>
        <dbReference type="ARBA" id="ARBA00006409"/>
    </source>
</evidence>
<dbReference type="InterPro" id="IPR006050">
    <property type="entry name" value="DNA_photolyase_N"/>
</dbReference>
<dbReference type="GO" id="GO:0003904">
    <property type="term" value="F:deoxyribodipyrimidine photo-lyase activity"/>
    <property type="evidence" value="ECO:0007669"/>
    <property type="project" value="UniProtKB-EC"/>
</dbReference>
<dbReference type="Pfam" id="PF00875">
    <property type="entry name" value="DNA_photolyase"/>
    <property type="match status" value="1"/>
</dbReference>
<dbReference type="Gene3D" id="1.25.40.80">
    <property type="match status" value="1"/>
</dbReference>